<keyword evidence="3" id="KW-1185">Reference proteome</keyword>
<accession>A0ABY6F1Z6</accession>
<proteinExistence type="predicted"/>
<reference evidence="2" key="1">
    <citation type="submission" date="2021-12" db="EMBL/GenBank/DDBJ databases">
        <title>taxonomy of Moraxella sp. ZY201224.</title>
        <authorList>
            <person name="Li F."/>
        </authorList>
    </citation>
    <scope>NUCLEOTIDE SEQUENCE</scope>
    <source>
        <strain evidence="2">ZY201224</strain>
    </source>
</reference>
<dbReference type="Proteomes" id="UP001063782">
    <property type="component" value="Chromosome"/>
</dbReference>
<dbReference type="RefSeq" id="WP_263075560.1">
    <property type="nucleotide sequence ID" value="NZ_CP089977.1"/>
</dbReference>
<gene>
    <name evidence="2" type="ORF">LU297_05520</name>
</gene>
<protein>
    <submittedName>
        <fullName evidence="2">Uncharacterized protein</fullName>
    </submittedName>
</protein>
<feature type="coiled-coil region" evidence="1">
    <location>
        <begin position="115"/>
        <end position="149"/>
    </location>
</feature>
<evidence type="ECO:0000313" key="3">
    <source>
        <dbReference type="Proteomes" id="UP001063782"/>
    </source>
</evidence>
<name>A0ABY6F1Z6_9GAMM</name>
<keyword evidence="1" id="KW-0175">Coiled coil</keyword>
<organism evidence="2 3">
    <name type="scientific">Moraxella nasicaprae</name>
    <dbReference type="NCBI Taxonomy" id="2904122"/>
    <lineage>
        <taxon>Bacteria</taxon>
        <taxon>Pseudomonadati</taxon>
        <taxon>Pseudomonadota</taxon>
        <taxon>Gammaproteobacteria</taxon>
        <taxon>Moraxellales</taxon>
        <taxon>Moraxellaceae</taxon>
        <taxon>Moraxella</taxon>
    </lineage>
</organism>
<dbReference type="EMBL" id="CP089977">
    <property type="protein sequence ID" value="UXZ04080.1"/>
    <property type="molecule type" value="Genomic_DNA"/>
</dbReference>
<evidence type="ECO:0000313" key="2">
    <source>
        <dbReference type="EMBL" id="UXZ04080.1"/>
    </source>
</evidence>
<evidence type="ECO:0000256" key="1">
    <source>
        <dbReference type="SAM" id="Coils"/>
    </source>
</evidence>
<sequence>MDKFHHADLLQSDYTTVEVVFDDFFEPDNLDDTPSQDGRAYTYKANILLNLQVGDRVVVHAQNRLAIARITQVHQAPKIQANTHYRYKWVVDKVDLTAFAKRHEEETLIDEMMARIEFEQARQTLMDKVDKLRQDSDELDTKYQALNALKKLFMPSR</sequence>